<evidence type="ECO:0000256" key="3">
    <source>
        <dbReference type="SAM" id="SignalP"/>
    </source>
</evidence>
<dbReference type="InterPro" id="IPR006621">
    <property type="entry name" value="Nose-resist-to-fluoxetine_N"/>
</dbReference>
<dbReference type="InterPro" id="IPR052728">
    <property type="entry name" value="O2_lipid_transport_reg"/>
</dbReference>
<feature type="transmembrane region" description="Helical" evidence="2">
    <location>
        <begin position="419"/>
        <end position="447"/>
    </location>
</feature>
<dbReference type="GO" id="GO:0016747">
    <property type="term" value="F:acyltransferase activity, transferring groups other than amino-acyl groups"/>
    <property type="evidence" value="ECO:0007669"/>
    <property type="project" value="InterPro"/>
</dbReference>
<dbReference type="InterPro" id="IPR002656">
    <property type="entry name" value="Acyl_transf_3_dom"/>
</dbReference>
<dbReference type="AlphaFoldDB" id="A0A158QA46"/>
<keyword evidence="2" id="KW-1133">Transmembrane helix</keyword>
<evidence type="ECO:0000313" key="7">
    <source>
        <dbReference type="WBParaSite" id="EVEC_0000409601-mRNA-1"/>
    </source>
</evidence>
<feature type="domain" description="Nose resistant-to-fluoxetine protein N-terminal" evidence="4">
    <location>
        <begin position="131"/>
        <end position="287"/>
    </location>
</feature>
<name>A0A158QA46_ENTVE</name>
<keyword evidence="2" id="KW-0812">Transmembrane</keyword>
<dbReference type="OrthoDB" id="118951at2759"/>
<feature type="transmembrane region" description="Helical" evidence="2">
    <location>
        <begin position="677"/>
        <end position="702"/>
    </location>
</feature>
<keyword evidence="3" id="KW-0732">Signal</keyword>
<feature type="transmembrane region" description="Helical" evidence="2">
    <location>
        <begin position="307"/>
        <end position="326"/>
    </location>
</feature>
<dbReference type="SMART" id="SM00703">
    <property type="entry name" value="NRF"/>
    <property type="match status" value="1"/>
</dbReference>
<evidence type="ECO:0000313" key="5">
    <source>
        <dbReference type="EMBL" id="VDD88667.1"/>
    </source>
</evidence>
<reference evidence="7" key="1">
    <citation type="submission" date="2016-04" db="UniProtKB">
        <authorList>
            <consortium name="WormBaseParasite"/>
        </authorList>
    </citation>
    <scope>IDENTIFICATION</scope>
</reference>
<sequence>MLLPLSLLIFLELPLIAASSHGHRFRRQMKESNDATAEEEREVLSSLISEFMVDSKSQLVVDMDLFWDIYAYGPSKMLNSLNSGNESFSLQLLDYLNQLKEYDVSAPCLTDIAHFLWSSIQYVRWLNDLSCQNCSCSLRSPAEHQWIFNVIDAFGKPPPGVLGGNNLWIGSWSECRKISVIKNRQGQKWSGQYCMAKFYPYNRDNPLKKIGSDNNPNFAEQCRNLADDGVGESSEEIDDGKCFELLPLLNYGICTPDSCTTYDVEKIISLLYRMSEAAIGRQVVCKVNVVCTNNLPESQLTNNSSSVAVVLLLILVAIIMVFGTLYDYIVYQRLVKNVDQNEFYEQQSWFVKLLLAFSTYTNGKFILRTERLEKQIHCLHGMRVMSMFWIILGHSYYYMVTSMTMDNLLPALIAFPQKIFNLVIVQAPLAVDSFFFLSGLLTCYLFIQKFSVAYKKGKSVLSADLWSLFYIHRYVRLTPVYLVVMLLDVTLFTYFADGPFWRPIETDYCRSNWWTNLIYMNNFLKQDVATCMGWTWYMANDMQFHVFAPIFLILLFKKEKLGVAACLLTILMSTIIHLTVVLTYGYPPAPLLTAKLQIVKILDSYWNYVYIKSYIRCVPYITGLLVGYLLNKTTLKPVIPRWKIILGWIVSTFFGLMSVFSPYHYAKTGEISTLETVAYVVFGRSGYALSLAWVSFACSTGYGGPVNSFLSWKAWIPLSRITFCAYLIHPVLIQMYHFSRPHPFHFTATYQMIYLFAVAVVVAYFVGFFISLAFEVPVQILENLVVNNIMQRLRRSKPREKMLQSLNRSDNRKAAEVSVQKSSQQS</sequence>
<protein>
    <submittedName>
        <fullName evidence="7">NRF domain-containing protein</fullName>
    </submittedName>
</protein>
<dbReference type="Pfam" id="PF01757">
    <property type="entry name" value="Acyl_transf_3"/>
    <property type="match status" value="1"/>
</dbReference>
<keyword evidence="6" id="KW-1185">Reference proteome</keyword>
<evidence type="ECO:0000259" key="4">
    <source>
        <dbReference type="SMART" id="SM00703"/>
    </source>
</evidence>
<gene>
    <name evidence="5" type="ORF">EVEC_LOCUS3804</name>
</gene>
<feature type="transmembrane region" description="Helical" evidence="2">
    <location>
        <begin position="642"/>
        <end position="665"/>
    </location>
</feature>
<feature type="transmembrane region" description="Helical" evidence="2">
    <location>
        <begin position="753"/>
        <end position="774"/>
    </location>
</feature>
<dbReference type="PANTHER" id="PTHR11161">
    <property type="entry name" value="O-ACYLTRANSFERASE"/>
    <property type="match status" value="1"/>
</dbReference>
<feature type="region of interest" description="Disordered" evidence="1">
    <location>
        <begin position="801"/>
        <end position="826"/>
    </location>
</feature>
<feature type="transmembrane region" description="Helical" evidence="2">
    <location>
        <begin position="714"/>
        <end position="733"/>
    </location>
</feature>
<proteinExistence type="predicted"/>
<dbReference type="PANTHER" id="PTHR11161:SF65">
    <property type="entry name" value="NOSE RESISTANT TO FLUOXETINE PROTEIN 6"/>
    <property type="match status" value="1"/>
</dbReference>
<evidence type="ECO:0000256" key="1">
    <source>
        <dbReference type="SAM" id="MobiDB-lite"/>
    </source>
</evidence>
<feature type="transmembrane region" description="Helical" evidence="2">
    <location>
        <begin position="563"/>
        <end position="586"/>
    </location>
</feature>
<feature type="transmembrane region" description="Helical" evidence="2">
    <location>
        <begin position="613"/>
        <end position="630"/>
    </location>
</feature>
<reference evidence="5 6" key="2">
    <citation type="submission" date="2018-10" db="EMBL/GenBank/DDBJ databases">
        <authorList>
            <consortium name="Pathogen Informatics"/>
        </authorList>
    </citation>
    <scope>NUCLEOTIDE SEQUENCE [LARGE SCALE GENOMIC DNA]</scope>
</reference>
<dbReference type="Pfam" id="PF20146">
    <property type="entry name" value="NRF"/>
    <property type="match status" value="1"/>
</dbReference>
<feature type="transmembrane region" description="Helical" evidence="2">
    <location>
        <begin position="534"/>
        <end position="556"/>
    </location>
</feature>
<keyword evidence="2" id="KW-0472">Membrane</keyword>
<feature type="transmembrane region" description="Helical" evidence="2">
    <location>
        <begin position="381"/>
        <end position="399"/>
    </location>
</feature>
<evidence type="ECO:0000313" key="6">
    <source>
        <dbReference type="Proteomes" id="UP000274131"/>
    </source>
</evidence>
<dbReference type="WBParaSite" id="EVEC_0000409601-mRNA-1">
    <property type="protein sequence ID" value="EVEC_0000409601-mRNA-1"/>
    <property type="gene ID" value="EVEC_0000409601"/>
</dbReference>
<feature type="transmembrane region" description="Helical" evidence="2">
    <location>
        <begin position="474"/>
        <end position="496"/>
    </location>
</feature>
<feature type="signal peptide" evidence="3">
    <location>
        <begin position="1"/>
        <end position="18"/>
    </location>
</feature>
<organism evidence="7">
    <name type="scientific">Enterobius vermicularis</name>
    <name type="common">Human pinworm</name>
    <dbReference type="NCBI Taxonomy" id="51028"/>
    <lineage>
        <taxon>Eukaryota</taxon>
        <taxon>Metazoa</taxon>
        <taxon>Ecdysozoa</taxon>
        <taxon>Nematoda</taxon>
        <taxon>Chromadorea</taxon>
        <taxon>Rhabditida</taxon>
        <taxon>Spirurina</taxon>
        <taxon>Oxyuridomorpha</taxon>
        <taxon>Oxyuroidea</taxon>
        <taxon>Oxyuridae</taxon>
        <taxon>Enterobius</taxon>
    </lineage>
</organism>
<feature type="chain" id="PRO_5043135287" evidence="3">
    <location>
        <begin position="19"/>
        <end position="826"/>
    </location>
</feature>
<accession>A0A158QA46</accession>
<evidence type="ECO:0000256" key="2">
    <source>
        <dbReference type="SAM" id="Phobius"/>
    </source>
</evidence>
<dbReference type="EMBL" id="UXUI01007687">
    <property type="protein sequence ID" value="VDD88667.1"/>
    <property type="molecule type" value="Genomic_DNA"/>
</dbReference>
<dbReference type="Proteomes" id="UP000274131">
    <property type="component" value="Unassembled WGS sequence"/>
</dbReference>